<dbReference type="GO" id="GO:0022857">
    <property type="term" value="F:transmembrane transporter activity"/>
    <property type="evidence" value="ECO:0007669"/>
    <property type="project" value="InterPro"/>
</dbReference>
<dbReference type="PANTHER" id="PTHR23504">
    <property type="entry name" value="MAJOR FACILITATOR SUPERFAMILY DOMAIN-CONTAINING PROTEIN 10"/>
    <property type="match status" value="1"/>
</dbReference>
<reference evidence="8" key="1">
    <citation type="journal article" date="2020" name="Stud. Mycol.">
        <title>101 Dothideomycetes genomes: a test case for predicting lifestyles and emergence of pathogens.</title>
        <authorList>
            <person name="Haridas S."/>
            <person name="Albert R."/>
            <person name="Binder M."/>
            <person name="Bloem J."/>
            <person name="Labutti K."/>
            <person name="Salamov A."/>
            <person name="Andreopoulos B."/>
            <person name="Baker S."/>
            <person name="Barry K."/>
            <person name="Bills G."/>
            <person name="Bluhm B."/>
            <person name="Cannon C."/>
            <person name="Castanera R."/>
            <person name="Culley D."/>
            <person name="Daum C."/>
            <person name="Ezra D."/>
            <person name="Gonzalez J."/>
            <person name="Henrissat B."/>
            <person name="Kuo A."/>
            <person name="Liang C."/>
            <person name="Lipzen A."/>
            <person name="Lutzoni F."/>
            <person name="Magnuson J."/>
            <person name="Mondo S."/>
            <person name="Nolan M."/>
            <person name="Ohm R."/>
            <person name="Pangilinan J."/>
            <person name="Park H.-J."/>
            <person name="Ramirez L."/>
            <person name="Alfaro M."/>
            <person name="Sun H."/>
            <person name="Tritt A."/>
            <person name="Yoshinaga Y."/>
            <person name="Zwiers L.-H."/>
            <person name="Turgeon B."/>
            <person name="Goodwin S."/>
            <person name="Spatafora J."/>
            <person name="Crous P."/>
            <person name="Grigoriev I."/>
        </authorList>
    </citation>
    <scope>NUCLEOTIDE SEQUENCE</scope>
    <source>
        <strain evidence="8">ATCC 16933</strain>
    </source>
</reference>
<feature type="transmembrane region" description="Helical" evidence="6">
    <location>
        <begin position="205"/>
        <end position="227"/>
    </location>
</feature>
<sequence>MASQAPTKDLRKKVLRVLFLSLLLDLISFTFILPLFPRLLEFYRDLEAPTADANSALNRVLRGLNAYKNAFERPINDRYDIVLLGGALGSLFSFLQAVASPIIGSLSDKHGRRTALLWSMVGNILSVALWVAATDFRTFLASRIVGGLSEGNVQLAMAIATDISDESQRGSTMALVGACFSIAFTFGPALGAALSNITTFAANPFATAAGFSLVLIVTETAYLYFCLPETLPTASKVGSEKKSKDAKAPKPPAQVRTNSHSLLNFTHFTFILFFSGMEFSLPFVTYDMFSYGSSQSGRLLGFIGLVASILQGSVTRRLSPLRVVQTGVLSCMAAMFLLARLNSEKQLYAAATLLAVTSATVVTGLNSLSSFEAAAGERGGKLGNHRSWGQIGRSLGPLIFCSLYWWAGREFAYAVGGAGMVGVCGLVFGSLKMPKMAAGK</sequence>
<name>A0A6A6NM05_9PEZI</name>
<organism evidence="8 9">
    <name type="scientific">Lineolata rhizophorae</name>
    <dbReference type="NCBI Taxonomy" id="578093"/>
    <lineage>
        <taxon>Eukaryota</taxon>
        <taxon>Fungi</taxon>
        <taxon>Dikarya</taxon>
        <taxon>Ascomycota</taxon>
        <taxon>Pezizomycotina</taxon>
        <taxon>Dothideomycetes</taxon>
        <taxon>Dothideomycetes incertae sedis</taxon>
        <taxon>Lineolatales</taxon>
        <taxon>Lineolataceae</taxon>
        <taxon>Lineolata</taxon>
    </lineage>
</organism>
<feature type="transmembrane region" description="Helical" evidence="6">
    <location>
        <begin position="296"/>
        <end position="314"/>
    </location>
</feature>
<evidence type="ECO:0000256" key="3">
    <source>
        <dbReference type="ARBA" id="ARBA00022692"/>
    </source>
</evidence>
<proteinExistence type="predicted"/>
<evidence type="ECO:0000259" key="7">
    <source>
        <dbReference type="PROSITE" id="PS50850"/>
    </source>
</evidence>
<dbReference type="EMBL" id="MU001704">
    <property type="protein sequence ID" value="KAF2452716.1"/>
    <property type="molecule type" value="Genomic_DNA"/>
</dbReference>
<accession>A0A6A6NM05</accession>
<dbReference type="InterPro" id="IPR020846">
    <property type="entry name" value="MFS_dom"/>
</dbReference>
<keyword evidence="9" id="KW-1185">Reference proteome</keyword>
<feature type="transmembrane region" description="Helical" evidence="6">
    <location>
        <begin position="14"/>
        <end position="36"/>
    </location>
</feature>
<feature type="transmembrane region" description="Helical" evidence="6">
    <location>
        <begin position="321"/>
        <end position="341"/>
    </location>
</feature>
<dbReference type="InterPro" id="IPR036259">
    <property type="entry name" value="MFS_trans_sf"/>
</dbReference>
<dbReference type="FunFam" id="1.20.1250.20:FF:000223">
    <property type="entry name" value="Major facilitator superfamily domain-containing protein"/>
    <property type="match status" value="1"/>
</dbReference>
<dbReference type="PANTHER" id="PTHR23504:SF31">
    <property type="entry name" value="MAJOR FACILITATOR SUPERFAMILY DOMAIN-CONTAINING PROTEIN 10"/>
    <property type="match status" value="1"/>
</dbReference>
<dbReference type="InterPro" id="IPR011701">
    <property type="entry name" value="MFS"/>
</dbReference>
<evidence type="ECO:0000256" key="4">
    <source>
        <dbReference type="ARBA" id="ARBA00022989"/>
    </source>
</evidence>
<dbReference type="SUPFAM" id="SSF103473">
    <property type="entry name" value="MFS general substrate transporter"/>
    <property type="match status" value="1"/>
</dbReference>
<feature type="transmembrane region" description="Helical" evidence="6">
    <location>
        <begin position="81"/>
        <end position="103"/>
    </location>
</feature>
<evidence type="ECO:0000256" key="6">
    <source>
        <dbReference type="SAM" id="Phobius"/>
    </source>
</evidence>
<dbReference type="OrthoDB" id="196650at2759"/>
<evidence type="ECO:0000256" key="1">
    <source>
        <dbReference type="ARBA" id="ARBA00004141"/>
    </source>
</evidence>
<feature type="transmembrane region" description="Helical" evidence="6">
    <location>
        <begin position="388"/>
        <end position="407"/>
    </location>
</feature>
<comment type="subcellular location">
    <subcellularLocation>
        <location evidence="1">Membrane</location>
        <topology evidence="1">Multi-pass membrane protein</topology>
    </subcellularLocation>
</comment>
<keyword evidence="2" id="KW-0813">Transport</keyword>
<dbReference type="Proteomes" id="UP000799766">
    <property type="component" value="Unassembled WGS sequence"/>
</dbReference>
<keyword evidence="5 6" id="KW-0472">Membrane</keyword>
<evidence type="ECO:0000256" key="5">
    <source>
        <dbReference type="ARBA" id="ARBA00023136"/>
    </source>
</evidence>
<keyword evidence="3 6" id="KW-0812">Transmembrane</keyword>
<feature type="transmembrane region" description="Helical" evidence="6">
    <location>
        <begin position="172"/>
        <end position="193"/>
    </location>
</feature>
<evidence type="ECO:0000313" key="8">
    <source>
        <dbReference type="EMBL" id="KAF2452716.1"/>
    </source>
</evidence>
<dbReference type="GO" id="GO:0016020">
    <property type="term" value="C:membrane"/>
    <property type="evidence" value="ECO:0007669"/>
    <property type="project" value="UniProtKB-SubCell"/>
</dbReference>
<feature type="transmembrane region" description="Helical" evidence="6">
    <location>
        <begin position="262"/>
        <end position="284"/>
    </location>
</feature>
<dbReference type="AlphaFoldDB" id="A0A6A6NM05"/>
<feature type="transmembrane region" description="Helical" evidence="6">
    <location>
        <begin position="115"/>
        <end position="133"/>
    </location>
</feature>
<keyword evidence="4 6" id="KW-1133">Transmembrane helix</keyword>
<dbReference type="Pfam" id="PF07690">
    <property type="entry name" value="MFS_1"/>
    <property type="match status" value="1"/>
</dbReference>
<dbReference type="PROSITE" id="PS50850">
    <property type="entry name" value="MFS"/>
    <property type="match status" value="1"/>
</dbReference>
<evidence type="ECO:0000256" key="2">
    <source>
        <dbReference type="ARBA" id="ARBA00022448"/>
    </source>
</evidence>
<dbReference type="Gene3D" id="1.20.1250.20">
    <property type="entry name" value="MFS general substrate transporter like domains"/>
    <property type="match status" value="1"/>
</dbReference>
<protein>
    <submittedName>
        <fullName evidence="8">Major facilitator superfamily domain-containing protein</fullName>
    </submittedName>
</protein>
<feature type="transmembrane region" description="Helical" evidence="6">
    <location>
        <begin position="413"/>
        <end position="431"/>
    </location>
</feature>
<feature type="transmembrane region" description="Helical" evidence="6">
    <location>
        <begin position="347"/>
        <end position="368"/>
    </location>
</feature>
<feature type="domain" description="Major facilitator superfamily (MFS) profile" evidence="7">
    <location>
        <begin position="14"/>
        <end position="437"/>
    </location>
</feature>
<gene>
    <name evidence="8" type="ORF">BDY21DRAFT_311536</name>
</gene>
<evidence type="ECO:0000313" key="9">
    <source>
        <dbReference type="Proteomes" id="UP000799766"/>
    </source>
</evidence>